<name>A0A6A7WD16_9BACT</name>
<reference evidence="1 2" key="1">
    <citation type="submission" date="2019-09" db="EMBL/GenBank/DDBJ databases">
        <title>Distinct polysaccharide growth profiles of human intestinal Prevotella copri isolates.</title>
        <authorList>
            <person name="Fehlner-Peach H."/>
            <person name="Magnabosco C."/>
            <person name="Raghavan V."/>
            <person name="Scher J.U."/>
            <person name="Tett A."/>
            <person name="Cox L.M."/>
            <person name="Gottsegen C."/>
            <person name="Watters A."/>
            <person name="Wiltshire- Gordon J.D."/>
            <person name="Segata N."/>
            <person name="Bonneau R."/>
            <person name="Littman D.R."/>
        </authorList>
    </citation>
    <scope>NUCLEOTIDE SEQUENCE [LARGE SCALE GENOMIC DNA]</scope>
    <source>
        <strain evidence="2">iAQ1173</strain>
    </source>
</reference>
<protein>
    <submittedName>
        <fullName evidence="1">Uncharacterized protein</fullName>
    </submittedName>
</protein>
<evidence type="ECO:0000313" key="2">
    <source>
        <dbReference type="Proteomes" id="UP000384372"/>
    </source>
</evidence>
<accession>A0A6A7WD16</accession>
<dbReference type="RefSeq" id="WP_158463988.1">
    <property type="nucleotide sequence ID" value="NZ_VZAD01000076.1"/>
</dbReference>
<evidence type="ECO:0000313" key="1">
    <source>
        <dbReference type="EMBL" id="MQP12374.1"/>
    </source>
</evidence>
<gene>
    <name evidence="1" type="ORF">F7D20_10510</name>
</gene>
<keyword evidence="2" id="KW-1185">Reference proteome</keyword>
<dbReference type="Proteomes" id="UP000384372">
    <property type="component" value="Unassembled WGS sequence"/>
</dbReference>
<sequence>MNYDREILAVLTQAGEQGLKLEHIVRHVYNACNSMFTPLNYKDVYAYVSQYLMKNSKMQGSCVQKTGYGVYRLNLATTEAQQLMLQFGSHPVQEEVSEKGSVDSSLSLFGDDDF</sequence>
<dbReference type="AlphaFoldDB" id="A0A6A7WD16"/>
<dbReference type="OrthoDB" id="1082214at2"/>
<comment type="caution">
    <text evidence="1">The sequence shown here is derived from an EMBL/GenBank/DDBJ whole genome shotgun (WGS) entry which is preliminary data.</text>
</comment>
<proteinExistence type="predicted"/>
<organism evidence="1 2">
    <name type="scientific">Segatella copri</name>
    <dbReference type="NCBI Taxonomy" id="165179"/>
    <lineage>
        <taxon>Bacteria</taxon>
        <taxon>Pseudomonadati</taxon>
        <taxon>Bacteroidota</taxon>
        <taxon>Bacteroidia</taxon>
        <taxon>Bacteroidales</taxon>
        <taxon>Prevotellaceae</taxon>
        <taxon>Segatella</taxon>
    </lineage>
</organism>
<dbReference type="EMBL" id="VZAD01000076">
    <property type="protein sequence ID" value="MQP12374.1"/>
    <property type="molecule type" value="Genomic_DNA"/>
</dbReference>